<evidence type="ECO:0000313" key="10">
    <source>
        <dbReference type="Proteomes" id="UP000664835"/>
    </source>
</evidence>
<dbReference type="InterPro" id="IPR020579">
    <property type="entry name" value="Exonuc_VII_lsu_C"/>
</dbReference>
<comment type="caution">
    <text evidence="9">The sequence shown here is derived from an EMBL/GenBank/DDBJ whole genome shotgun (WGS) entry which is preliminary data.</text>
</comment>
<dbReference type="PANTHER" id="PTHR30008">
    <property type="entry name" value="EXODEOXYRIBONUCLEASE 7 LARGE SUBUNIT"/>
    <property type="match status" value="1"/>
</dbReference>
<evidence type="ECO:0000313" key="9">
    <source>
        <dbReference type="EMBL" id="MBO1926577.1"/>
    </source>
</evidence>
<organism evidence="9 10">
    <name type="scientific">Thiomicrorhabdus marina</name>
    <dbReference type="NCBI Taxonomy" id="2818442"/>
    <lineage>
        <taxon>Bacteria</taxon>
        <taxon>Pseudomonadati</taxon>
        <taxon>Pseudomonadota</taxon>
        <taxon>Gammaproteobacteria</taxon>
        <taxon>Thiotrichales</taxon>
        <taxon>Piscirickettsiaceae</taxon>
        <taxon>Thiomicrorhabdus</taxon>
    </lineage>
</organism>
<accession>A0ABS3Q2L8</accession>
<dbReference type="EC" id="3.1.11.6" evidence="5"/>
<feature type="domain" description="OB-fold nucleic acid binding" evidence="7">
    <location>
        <begin position="105"/>
        <end position="209"/>
    </location>
</feature>
<sequence length="566" mass="64586">MIYLNVPYAQKDQAKSLGARWDPIARKWYIPEELAEKTAAFELWLLEPIAKQETLMNQPLSAGGVEKDNQTMSDFFVQASQINTHISDIETETLDVEVKTKGQPLSSLMNKIQQAIWQHFTGAQWVVAEVSNLSERRGHLYFELSETDANGRSIANARGMIWQRQATAIKMKFEQETQMPLSAGQKLLMLCEVKFHAQYGLSLEIQEIDGNFSLGELEQKVREIRQKLQQEGVYGLNKQLNLPKDFFNIAVIAPPKAAGLGDFQADAEQLHNLNLCQFSYFYSSFQGAKVESEFAEAIAQVEQQNQLRPFDALVIIRGGGAKLDLHQLNEYSLAKVIAMLDIPVLSGIGHERDNTILDEVAHSCFDTPSKVIHYIWQQILNQANSAKQNWHTIQQSSENVVFGFDKAIEQLWRQVEQYSQQQVHHWRQTTLIPFQQLQQQAIHSLEQAKQNLQWLDEQVIQLSQQKVLIAKQNLSVLDREINQNALANLYLKQQQMKDWMALILNAGPQVQVERGFVIASDKQGATVITKQQANKAMNLNLQFRDGIIDVTVKQEKSKEEDSNHYE</sequence>
<dbReference type="NCBIfam" id="TIGR00237">
    <property type="entry name" value="xseA"/>
    <property type="match status" value="1"/>
</dbReference>
<evidence type="ECO:0000256" key="4">
    <source>
        <dbReference type="ARBA" id="ARBA00022839"/>
    </source>
</evidence>
<name>A0ABS3Q2L8_9GAMM</name>
<dbReference type="PANTHER" id="PTHR30008:SF0">
    <property type="entry name" value="EXODEOXYRIBONUCLEASE 7 LARGE SUBUNIT"/>
    <property type="match status" value="1"/>
</dbReference>
<evidence type="ECO:0000256" key="2">
    <source>
        <dbReference type="ARBA" id="ARBA00022722"/>
    </source>
</evidence>
<feature type="domain" description="Exonuclease VII large subunit C-terminal" evidence="6">
    <location>
        <begin position="237"/>
        <end position="550"/>
    </location>
</feature>
<reference evidence="9 10" key="1">
    <citation type="submission" date="2021-03" db="EMBL/GenBank/DDBJ databases">
        <title>Thiomicrorhabdus sp.nov.,novel sulfur-oxidizing bacteria isolated from coastal sediment.</title>
        <authorList>
            <person name="Liu X."/>
        </authorList>
    </citation>
    <scope>NUCLEOTIDE SEQUENCE [LARGE SCALE GENOMIC DNA]</scope>
    <source>
        <strain evidence="9 10">6S2-11</strain>
    </source>
</reference>
<evidence type="ECO:0000256" key="1">
    <source>
        <dbReference type="ARBA" id="ARBA00022490"/>
    </source>
</evidence>
<keyword evidence="3" id="KW-0378">Hydrolase</keyword>
<dbReference type="CDD" id="cd04489">
    <property type="entry name" value="ExoVII_LU_OBF"/>
    <property type="match status" value="1"/>
</dbReference>
<dbReference type="EMBL" id="JAGETV010000004">
    <property type="protein sequence ID" value="MBO1926577.1"/>
    <property type="molecule type" value="Genomic_DNA"/>
</dbReference>
<dbReference type="InterPro" id="IPR043764">
    <property type="entry name" value="DUF5710"/>
</dbReference>
<feature type="domain" description="DUF5710" evidence="8">
    <location>
        <begin position="1"/>
        <end position="45"/>
    </location>
</feature>
<dbReference type="RefSeq" id="WP_208147874.1">
    <property type="nucleotide sequence ID" value="NZ_JAGETV010000004.1"/>
</dbReference>
<dbReference type="Proteomes" id="UP000664835">
    <property type="component" value="Unassembled WGS sequence"/>
</dbReference>
<dbReference type="Pfam" id="PF18974">
    <property type="entry name" value="DUF5710"/>
    <property type="match status" value="1"/>
</dbReference>
<keyword evidence="4" id="KW-0269">Exonuclease</keyword>
<protein>
    <recommendedName>
        <fullName evidence="5">Exodeoxyribonuclease VII large subunit</fullName>
        <ecNumber evidence="5">3.1.11.6</ecNumber>
    </recommendedName>
</protein>
<dbReference type="Pfam" id="PF13742">
    <property type="entry name" value="tRNA_anti_2"/>
    <property type="match status" value="1"/>
</dbReference>
<gene>
    <name evidence="9" type="ORF">J3998_03225</name>
</gene>
<evidence type="ECO:0000259" key="6">
    <source>
        <dbReference type="Pfam" id="PF02601"/>
    </source>
</evidence>
<evidence type="ECO:0000259" key="7">
    <source>
        <dbReference type="Pfam" id="PF13742"/>
    </source>
</evidence>
<keyword evidence="2" id="KW-0540">Nuclease</keyword>
<proteinExistence type="predicted"/>
<dbReference type="Pfam" id="PF02601">
    <property type="entry name" value="Exonuc_VII_L"/>
    <property type="match status" value="1"/>
</dbReference>
<evidence type="ECO:0000256" key="5">
    <source>
        <dbReference type="NCBIfam" id="TIGR00237"/>
    </source>
</evidence>
<dbReference type="InterPro" id="IPR003753">
    <property type="entry name" value="Exonuc_VII_L"/>
</dbReference>
<evidence type="ECO:0000256" key="3">
    <source>
        <dbReference type="ARBA" id="ARBA00022801"/>
    </source>
</evidence>
<dbReference type="InterPro" id="IPR025824">
    <property type="entry name" value="OB-fold_nuc-bd_dom"/>
</dbReference>
<evidence type="ECO:0000259" key="8">
    <source>
        <dbReference type="Pfam" id="PF18974"/>
    </source>
</evidence>
<keyword evidence="1" id="KW-0963">Cytoplasm</keyword>
<keyword evidence="10" id="KW-1185">Reference proteome</keyword>